<reference evidence="3" key="2">
    <citation type="journal article" date="2021" name="Microbiome">
        <title>Successional dynamics and alternative stable states in a saline activated sludge microbial community over 9 years.</title>
        <authorList>
            <person name="Wang Y."/>
            <person name="Ye J."/>
            <person name="Ju F."/>
            <person name="Liu L."/>
            <person name="Boyd J.A."/>
            <person name="Deng Y."/>
            <person name="Parks D.H."/>
            <person name="Jiang X."/>
            <person name="Yin X."/>
            <person name="Woodcroft B.J."/>
            <person name="Tyson G.W."/>
            <person name="Hugenholtz P."/>
            <person name="Polz M.F."/>
            <person name="Zhang T."/>
        </authorList>
    </citation>
    <scope>NUCLEOTIDE SEQUENCE</scope>
    <source>
        <strain evidence="3">HKST-UBA15</strain>
    </source>
</reference>
<dbReference type="SMART" id="SM00465">
    <property type="entry name" value="GIYc"/>
    <property type="match status" value="1"/>
</dbReference>
<dbReference type="InterPro" id="IPR035901">
    <property type="entry name" value="GIY-YIG_endonuc_sf"/>
</dbReference>
<name>A0A955I930_9BACT</name>
<gene>
    <name evidence="3" type="ORF">KC675_03065</name>
</gene>
<dbReference type="Proteomes" id="UP000745577">
    <property type="component" value="Unassembled WGS sequence"/>
</dbReference>
<dbReference type="AlphaFoldDB" id="A0A955I930"/>
<dbReference type="InterPro" id="IPR000305">
    <property type="entry name" value="GIY-YIG_endonuc"/>
</dbReference>
<dbReference type="InterPro" id="IPR050190">
    <property type="entry name" value="UPF0213_domain"/>
</dbReference>
<dbReference type="PANTHER" id="PTHR34477">
    <property type="entry name" value="UPF0213 PROTEIN YHBQ"/>
    <property type="match status" value="1"/>
</dbReference>
<protein>
    <submittedName>
        <fullName evidence="3">GIY-YIG nuclease family protein</fullName>
    </submittedName>
</protein>
<organism evidence="3 4">
    <name type="scientific">Candidatus Dojkabacteria bacterium</name>
    <dbReference type="NCBI Taxonomy" id="2099670"/>
    <lineage>
        <taxon>Bacteria</taxon>
        <taxon>Candidatus Dojkabacteria</taxon>
    </lineage>
</organism>
<dbReference type="SUPFAM" id="SSF82771">
    <property type="entry name" value="GIY-YIG endonuclease"/>
    <property type="match status" value="1"/>
</dbReference>
<sequence>MKYYYVYIMTNKPKGTLYIGITNNLIRRVYEHKNDLIENSFTSRYSLHRLVYYEVYSYVWDAIRREKNIKKWKRNWKIRMIEEVNPNWEEITLI</sequence>
<dbReference type="Gene3D" id="3.40.1440.10">
    <property type="entry name" value="GIY-YIG endonuclease"/>
    <property type="match status" value="1"/>
</dbReference>
<feature type="domain" description="GIY-YIG" evidence="2">
    <location>
        <begin position="2"/>
        <end position="79"/>
    </location>
</feature>
<dbReference type="PROSITE" id="PS50164">
    <property type="entry name" value="GIY_YIG"/>
    <property type="match status" value="1"/>
</dbReference>
<evidence type="ECO:0000313" key="4">
    <source>
        <dbReference type="Proteomes" id="UP000745577"/>
    </source>
</evidence>
<proteinExistence type="inferred from homology"/>
<dbReference type="EMBL" id="JAGQLL010000033">
    <property type="protein sequence ID" value="MCA9380139.1"/>
    <property type="molecule type" value="Genomic_DNA"/>
</dbReference>
<reference evidence="3" key="1">
    <citation type="submission" date="2020-04" db="EMBL/GenBank/DDBJ databases">
        <authorList>
            <person name="Zhang T."/>
        </authorList>
    </citation>
    <scope>NUCLEOTIDE SEQUENCE</scope>
    <source>
        <strain evidence="3">HKST-UBA15</strain>
    </source>
</reference>
<accession>A0A955I930</accession>
<dbReference type="Pfam" id="PF01541">
    <property type="entry name" value="GIY-YIG"/>
    <property type="match status" value="1"/>
</dbReference>
<dbReference type="PANTHER" id="PTHR34477:SF5">
    <property type="entry name" value="BSL5627 PROTEIN"/>
    <property type="match status" value="1"/>
</dbReference>
<comment type="similarity">
    <text evidence="1">Belongs to the UPF0213 family.</text>
</comment>
<evidence type="ECO:0000259" key="2">
    <source>
        <dbReference type="PROSITE" id="PS50164"/>
    </source>
</evidence>
<evidence type="ECO:0000313" key="3">
    <source>
        <dbReference type="EMBL" id="MCA9380139.1"/>
    </source>
</evidence>
<dbReference type="CDD" id="cd10448">
    <property type="entry name" value="GIY-YIG_unchar_3"/>
    <property type="match status" value="1"/>
</dbReference>
<comment type="caution">
    <text evidence="3">The sequence shown here is derived from an EMBL/GenBank/DDBJ whole genome shotgun (WGS) entry which is preliminary data.</text>
</comment>
<evidence type="ECO:0000256" key="1">
    <source>
        <dbReference type="ARBA" id="ARBA00007435"/>
    </source>
</evidence>